<dbReference type="InterPro" id="IPR036259">
    <property type="entry name" value="MFS_trans_sf"/>
</dbReference>
<dbReference type="Proteomes" id="UP000565468">
    <property type="component" value="Unassembled WGS sequence"/>
</dbReference>
<feature type="transmembrane region" description="Helical" evidence="7">
    <location>
        <begin position="284"/>
        <end position="302"/>
    </location>
</feature>
<dbReference type="InterPro" id="IPR011701">
    <property type="entry name" value="MFS"/>
</dbReference>
<keyword evidence="6 7" id="KW-0472">Membrane</keyword>
<sequence>MSYAVSAEKRKRLMSPFFFELLAILFLVEFVKGSLLVTVLPVYMKNVLGVSGTAIGVAFALQYLGDNLFRSPAGWIAERLGYKATMSIALTMVVIAVLIITFTDGALWLSLACLILGTGTAPLWPCVMTGATSISGPNNSNGTAMGALETAALAGTGAGPITMNFVLEHSDSNYQTTFLIMLCAGVILVMTALLLPGRVKQMEMQHGDGNRAVPGIPADDKSLLRPWRKLADSVKATLHEVRRTLKVSWLVYPALFLQSCVIGLLSPVLTLYIVNELGLSPNQYSLLLVVGGGITVLALIPAGKLIDRFGTTRFLNAGFLLCAFALSMFTQFRSLAAVYVMVCLVGIAYAMILPAWNTYVAGLVPEGQRGTVWGFFLTLQGSGMVFGPIVSGWLWDGVSHVAPFAASGMVMGALFLIHLFLSRSGS</sequence>
<reference evidence="9 10" key="1">
    <citation type="submission" date="2020-04" db="EMBL/GenBank/DDBJ databases">
        <title>Paenibacillus algicola sp. nov., a novel marine bacterium producing alginate lyase.</title>
        <authorList>
            <person name="Huang H."/>
        </authorList>
    </citation>
    <scope>NUCLEOTIDE SEQUENCE [LARGE SCALE GENOMIC DNA]</scope>
    <source>
        <strain evidence="9 10">L7-75</strain>
    </source>
</reference>
<keyword evidence="2" id="KW-0813">Transport</keyword>
<dbReference type="Gene3D" id="1.20.1250.20">
    <property type="entry name" value="MFS general substrate transporter like domains"/>
    <property type="match status" value="2"/>
</dbReference>
<dbReference type="PANTHER" id="PTHR23517:SF3">
    <property type="entry name" value="INTEGRAL MEMBRANE TRANSPORT PROTEIN"/>
    <property type="match status" value="1"/>
</dbReference>
<feature type="transmembrane region" description="Helical" evidence="7">
    <location>
        <begin position="173"/>
        <end position="195"/>
    </location>
</feature>
<dbReference type="SUPFAM" id="SSF103473">
    <property type="entry name" value="MFS general substrate transporter"/>
    <property type="match status" value="1"/>
</dbReference>
<evidence type="ECO:0000256" key="3">
    <source>
        <dbReference type="ARBA" id="ARBA00022475"/>
    </source>
</evidence>
<dbReference type="Pfam" id="PF07690">
    <property type="entry name" value="MFS_1"/>
    <property type="match status" value="2"/>
</dbReference>
<evidence type="ECO:0000256" key="7">
    <source>
        <dbReference type="SAM" id="Phobius"/>
    </source>
</evidence>
<dbReference type="PROSITE" id="PS50850">
    <property type="entry name" value="MFS"/>
    <property type="match status" value="1"/>
</dbReference>
<dbReference type="GO" id="GO:0022857">
    <property type="term" value="F:transmembrane transporter activity"/>
    <property type="evidence" value="ECO:0007669"/>
    <property type="project" value="InterPro"/>
</dbReference>
<keyword evidence="3" id="KW-1003">Cell membrane</keyword>
<feature type="transmembrane region" description="Helical" evidence="7">
    <location>
        <begin position="314"/>
        <end position="332"/>
    </location>
</feature>
<feature type="transmembrane region" description="Helical" evidence="7">
    <location>
        <begin position="147"/>
        <end position="167"/>
    </location>
</feature>
<feature type="domain" description="Major facilitator superfamily (MFS) profile" evidence="8">
    <location>
        <begin position="18"/>
        <end position="424"/>
    </location>
</feature>
<gene>
    <name evidence="9" type="ORF">HII30_02705</name>
</gene>
<feature type="transmembrane region" description="Helical" evidence="7">
    <location>
        <begin position="106"/>
        <end position="127"/>
    </location>
</feature>
<proteinExistence type="predicted"/>
<dbReference type="GO" id="GO:0005886">
    <property type="term" value="C:plasma membrane"/>
    <property type="evidence" value="ECO:0007669"/>
    <property type="project" value="UniProtKB-SubCell"/>
</dbReference>
<feature type="transmembrane region" description="Helical" evidence="7">
    <location>
        <begin position="81"/>
        <end position="100"/>
    </location>
</feature>
<keyword evidence="5 7" id="KW-1133">Transmembrane helix</keyword>
<accession>A0A848M3A1</accession>
<evidence type="ECO:0000256" key="1">
    <source>
        <dbReference type="ARBA" id="ARBA00004651"/>
    </source>
</evidence>
<name>A0A848M3A1_PAELE</name>
<evidence type="ECO:0000313" key="9">
    <source>
        <dbReference type="EMBL" id="NMO94700.1"/>
    </source>
</evidence>
<protein>
    <submittedName>
        <fullName evidence="9">MFS transporter</fullName>
    </submittedName>
</protein>
<feature type="transmembrane region" description="Helical" evidence="7">
    <location>
        <begin position="21"/>
        <end position="44"/>
    </location>
</feature>
<feature type="transmembrane region" description="Helical" evidence="7">
    <location>
        <begin position="338"/>
        <end position="360"/>
    </location>
</feature>
<feature type="transmembrane region" description="Helical" evidence="7">
    <location>
        <begin position="372"/>
        <end position="395"/>
    </location>
</feature>
<keyword evidence="10" id="KW-1185">Reference proteome</keyword>
<feature type="transmembrane region" description="Helical" evidence="7">
    <location>
        <begin position="401"/>
        <end position="421"/>
    </location>
</feature>
<feature type="transmembrane region" description="Helical" evidence="7">
    <location>
        <begin position="50"/>
        <end position="69"/>
    </location>
</feature>
<evidence type="ECO:0000256" key="2">
    <source>
        <dbReference type="ARBA" id="ARBA00022448"/>
    </source>
</evidence>
<evidence type="ECO:0000256" key="5">
    <source>
        <dbReference type="ARBA" id="ARBA00022989"/>
    </source>
</evidence>
<dbReference type="PANTHER" id="PTHR23517">
    <property type="entry name" value="RESISTANCE PROTEIN MDTM, PUTATIVE-RELATED-RELATED"/>
    <property type="match status" value="1"/>
</dbReference>
<dbReference type="EMBL" id="JABBPN010000002">
    <property type="protein sequence ID" value="NMO94700.1"/>
    <property type="molecule type" value="Genomic_DNA"/>
</dbReference>
<evidence type="ECO:0000259" key="8">
    <source>
        <dbReference type="PROSITE" id="PS50850"/>
    </source>
</evidence>
<dbReference type="InterPro" id="IPR020846">
    <property type="entry name" value="MFS_dom"/>
</dbReference>
<evidence type="ECO:0000256" key="6">
    <source>
        <dbReference type="ARBA" id="ARBA00023136"/>
    </source>
</evidence>
<dbReference type="InterPro" id="IPR050171">
    <property type="entry name" value="MFS_Transporters"/>
</dbReference>
<evidence type="ECO:0000256" key="4">
    <source>
        <dbReference type="ARBA" id="ARBA00022692"/>
    </source>
</evidence>
<comment type="caution">
    <text evidence="9">The sequence shown here is derived from an EMBL/GenBank/DDBJ whole genome shotgun (WGS) entry which is preliminary data.</text>
</comment>
<keyword evidence="4 7" id="KW-0812">Transmembrane</keyword>
<dbReference type="CDD" id="cd17325">
    <property type="entry name" value="MFS_MdtG_SLC18_like"/>
    <property type="match status" value="1"/>
</dbReference>
<dbReference type="RefSeq" id="WP_169503398.1">
    <property type="nucleotide sequence ID" value="NZ_JABBPN010000002.1"/>
</dbReference>
<dbReference type="AlphaFoldDB" id="A0A848M3A1"/>
<evidence type="ECO:0000313" key="10">
    <source>
        <dbReference type="Proteomes" id="UP000565468"/>
    </source>
</evidence>
<organism evidence="9 10">
    <name type="scientific">Paenibacillus lemnae</name>
    <dbReference type="NCBI Taxonomy" id="1330551"/>
    <lineage>
        <taxon>Bacteria</taxon>
        <taxon>Bacillati</taxon>
        <taxon>Bacillota</taxon>
        <taxon>Bacilli</taxon>
        <taxon>Bacillales</taxon>
        <taxon>Paenibacillaceae</taxon>
        <taxon>Paenibacillus</taxon>
    </lineage>
</organism>
<comment type="subcellular location">
    <subcellularLocation>
        <location evidence="1">Cell membrane</location>
        <topology evidence="1">Multi-pass membrane protein</topology>
    </subcellularLocation>
</comment>
<feature type="transmembrane region" description="Helical" evidence="7">
    <location>
        <begin position="249"/>
        <end position="272"/>
    </location>
</feature>